<dbReference type="PROSITE" id="PS51257">
    <property type="entry name" value="PROKAR_LIPOPROTEIN"/>
    <property type="match status" value="1"/>
</dbReference>
<gene>
    <name evidence="1" type="ORF">I6E12_01590</name>
</gene>
<name>A0ABS9CDH7_9BACT</name>
<dbReference type="SUPFAM" id="SSF49373">
    <property type="entry name" value="Invasin/intimin cell-adhesion fragments"/>
    <property type="match status" value="1"/>
</dbReference>
<dbReference type="Proteomes" id="UP001200470">
    <property type="component" value="Unassembled WGS sequence"/>
</dbReference>
<dbReference type="EMBL" id="JADYTN010000002">
    <property type="protein sequence ID" value="MCF2562812.1"/>
    <property type="molecule type" value="Genomic_DNA"/>
</dbReference>
<evidence type="ECO:0000313" key="2">
    <source>
        <dbReference type="Proteomes" id="UP001200470"/>
    </source>
</evidence>
<proteinExistence type="predicted"/>
<reference evidence="1 2" key="1">
    <citation type="submission" date="2020-12" db="EMBL/GenBank/DDBJ databases">
        <title>Whole genome sequences of gut porcine anaerobes.</title>
        <authorList>
            <person name="Kubasova T."/>
            <person name="Jahodarova E."/>
            <person name="Rychlik I."/>
        </authorList>
    </citation>
    <scope>NUCLEOTIDE SEQUENCE [LARGE SCALE GENOMIC DNA]</scope>
    <source>
        <strain evidence="1 2">An925</strain>
    </source>
</reference>
<dbReference type="InterPro" id="IPR013783">
    <property type="entry name" value="Ig-like_fold"/>
</dbReference>
<evidence type="ECO:0000313" key="1">
    <source>
        <dbReference type="EMBL" id="MCF2562812.1"/>
    </source>
</evidence>
<keyword evidence="2" id="KW-1185">Reference proteome</keyword>
<dbReference type="InterPro" id="IPR008964">
    <property type="entry name" value="Invasin/intimin_cell_adhesion"/>
</dbReference>
<evidence type="ECO:0008006" key="3">
    <source>
        <dbReference type="Google" id="ProtNLM"/>
    </source>
</evidence>
<accession>A0ABS9CDH7</accession>
<organism evidence="1 2">
    <name type="scientific">Xylanibacter brevis</name>
    <dbReference type="NCBI Taxonomy" id="83231"/>
    <lineage>
        <taxon>Bacteria</taxon>
        <taxon>Pseudomonadati</taxon>
        <taxon>Bacteroidota</taxon>
        <taxon>Bacteroidia</taxon>
        <taxon>Bacteroidales</taxon>
        <taxon>Prevotellaceae</taxon>
        <taxon>Xylanibacter</taxon>
    </lineage>
</organism>
<sequence>MKYSYKLILALCIIGLLSGCNKIIEEDDTPAGAIDQLSITGRIIDHNNQPVKNIPVVFYFFRSGYIESLNRKKATSMTDENGIYKFTIFRKTDENKKGIETYYYLYPDIDGKKYFKIAKYFYDIDAFWTERYHILSDYILWEGQYVKVIAKTKPKDAKRYEIECELERPLDYLGKYLYSYEMDIKVPLHQDLKFTMKWDGKCNRTVFVKKDNLPKQIDLSYIPE</sequence>
<comment type="caution">
    <text evidence="1">The sequence shown here is derived from an EMBL/GenBank/DDBJ whole genome shotgun (WGS) entry which is preliminary data.</text>
</comment>
<dbReference type="Gene3D" id="2.60.40.10">
    <property type="entry name" value="Immunoglobulins"/>
    <property type="match status" value="1"/>
</dbReference>
<dbReference type="RefSeq" id="WP_301637367.1">
    <property type="nucleotide sequence ID" value="NZ_JADYTN010000002.1"/>
</dbReference>
<protein>
    <recommendedName>
        <fullName evidence="3">Carboxypeptidase regulatory-like domain-containing protein</fullName>
    </recommendedName>
</protein>